<sequence>MQALTNNPRYGIEFVEGFQLSRIAVAVLLPVLASLLVALIYTGVTKDVSSGFTIAGYMTGAYSVCLVLIGVLNLAEH</sequence>
<keyword evidence="1" id="KW-1133">Transmembrane helix</keyword>
<evidence type="ECO:0000313" key="3">
    <source>
        <dbReference type="Proteomes" id="UP000703269"/>
    </source>
</evidence>
<keyword evidence="1" id="KW-0472">Membrane</keyword>
<accession>A0A9P3LB73</accession>
<proteinExistence type="predicted"/>
<keyword evidence="1" id="KW-0812">Transmembrane</keyword>
<protein>
    <submittedName>
        <fullName evidence="2">Uncharacterized protein</fullName>
    </submittedName>
</protein>
<feature type="transmembrane region" description="Helical" evidence="1">
    <location>
        <begin position="20"/>
        <end position="42"/>
    </location>
</feature>
<comment type="caution">
    <text evidence="2">The sequence shown here is derived from an EMBL/GenBank/DDBJ whole genome shotgun (WGS) entry which is preliminary data.</text>
</comment>
<evidence type="ECO:0000256" key="1">
    <source>
        <dbReference type="SAM" id="Phobius"/>
    </source>
</evidence>
<dbReference type="EMBL" id="BPQB01000009">
    <property type="protein sequence ID" value="GJE88269.1"/>
    <property type="molecule type" value="Genomic_DNA"/>
</dbReference>
<reference evidence="2 3" key="1">
    <citation type="submission" date="2021-08" db="EMBL/GenBank/DDBJ databases">
        <title>Draft Genome Sequence of Phanerochaete sordida strain YK-624.</title>
        <authorList>
            <person name="Mori T."/>
            <person name="Dohra H."/>
            <person name="Suzuki T."/>
            <person name="Kawagishi H."/>
            <person name="Hirai H."/>
        </authorList>
    </citation>
    <scope>NUCLEOTIDE SEQUENCE [LARGE SCALE GENOMIC DNA]</scope>
    <source>
        <strain evidence="2 3">YK-624</strain>
    </source>
</reference>
<organism evidence="2 3">
    <name type="scientific">Phanerochaete sordida</name>
    <dbReference type="NCBI Taxonomy" id="48140"/>
    <lineage>
        <taxon>Eukaryota</taxon>
        <taxon>Fungi</taxon>
        <taxon>Dikarya</taxon>
        <taxon>Basidiomycota</taxon>
        <taxon>Agaricomycotina</taxon>
        <taxon>Agaricomycetes</taxon>
        <taxon>Polyporales</taxon>
        <taxon>Phanerochaetaceae</taxon>
        <taxon>Phanerochaete</taxon>
    </lineage>
</organism>
<dbReference type="AlphaFoldDB" id="A0A9P3LB73"/>
<name>A0A9P3LB73_9APHY</name>
<keyword evidence="3" id="KW-1185">Reference proteome</keyword>
<evidence type="ECO:0000313" key="2">
    <source>
        <dbReference type="EMBL" id="GJE88269.1"/>
    </source>
</evidence>
<dbReference type="OrthoDB" id="9988102at2759"/>
<gene>
    <name evidence="2" type="ORF">PsYK624_043520</name>
</gene>
<feature type="transmembrane region" description="Helical" evidence="1">
    <location>
        <begin position="54"/>
        <end position="75"/>
    </location>
</feature>
<dbReference type="Proteomes" id="UP000703269">
    <property type="component" value="Unassembled WGS sequence"/>
</dbReference>